<evidence type="ECO:0000256" key="1">
    <source>
        <dbReference type="ARBA" id="ARBA00022741"/>
    </source>
</evidence>
<dbReference type="AlphaFoldDB" id="A0A146KF77"/>
<dbReference type="PANTHER" id="PTHR47977">
    <property type="entry name" value="RAS-RELATED PROTEIN RAB"/>
    <property type="match status" value="1"/>
</dbReference>
<dbReference type="FunFam" id="3.40.50.300:FF:001447">
    <property type="entry name" value="Ras-related protein Rab-1B"/>
    <property type="match status" value="1"/>
</dbReference>
<dbReference type="InterPro" id="IPR050227">
    <property type="entry name" value="Rab"/>
</dbReference>
<organism evidence="3">
    <name type="scientific">Trepomonas sp. PC1</name>
    <dbReference type="NCBI Taxonomy" id="1076344"/>
    <lineage>
        <taxon>Eukaryota</taxon>
        <taxon>Metamonada</taxon>
        <taxon>Diplomonadida</taxon>
        <taxon>Hexamitidae</taxon>
        <taxon>Hexamitinae</taxon>
        <taxon>Trepomonas</taxon>
    </lineage>
</organism>
<dbReference type="SUPFAM" id="SSF52540">
    <property type="entry name" value="P-loop containing nucleoside triphosphate hydrolases"/>
    <property type="match status" value="1"/>
</dbReference>
<keyword evidence="2" id="KW-0342">GTP-binding</keyword>
<sequence length="184" mass="20796">VLMGDMGAGKTSLAKRISKDVFDEFSEPTVGVTYFNKDKIMDNNKTRLVIWDTAGEEKHRSLPPMYYRNSHILIYLIDPLDDDSIQNVTYWFDQSKKVGGSNPNNVLVVSKIDRLDTERKSEIADTIQQLESKLKCRCFYVSAKTGDGCEELSEHLFELSKNVELEVKKDVNVASKSADKTGCC</sequence>
<dbReference type="SMART" id="SM00173">
    <property type="entry name" value="RAS"/>
    <property type="match status" value="1"/>
</dbReference>
<dbReference type="PRINTS" id="PR00449">
    <property type="entry name" value="RASTRNSFRMNG"/>
</dbReference>
<dbReference type="InterPro" id="IPR001806">
    <property type="entry name" value="Small_GTPase"/>
</dbReference>
<evidence type="ECO:0000313" key="3">
    <source>
        <dbReference type="EMBL" id="JAP94534.1"/>
    </source>
</evidence>
<gene>
    <name evidence="3" type="ORF">TPC1_12780</name>
</gene>
<feature type="non-terminal residue" evidence="3">
    <location>
        <position position="1"/>
    </location>
</feature>
<dbReference type="CDD" id="cd00154">
    <property type="entry name" value="Rab"/>
    <property type="match status" value="1"/>
</dbReference>
<accession>A0A146KF77</accession>
<keyword evidence="1" id="KW-0547">Nucleotide-binding</keyword>
<name>A0A146KF77_9EUKA</name>
<dbReference type="PROSITE" id="PS51419">
    <property type="entry name" value="RAB"/>
    <property type="match status" value="1"/>
</dbReference>
<protein>
    <submittedName>
        <fullName evidence="3">Rab-like protein</fullName>
    </submittedName>
</protein>
<dbReference type="InterPro" id="IPR027417">
    <property type="entry name" value="P-loop_NTPase"/>
</dbReference>
<dbReference type="SMART" id="SM00175">
    <property type="entry name" value="RAB"/>
    <property type="match status" value="1"/>
</dbReference>
<dbReference type="GO" id="GO:0005525">
    <property type="term" value="F:GTP binding"/>
    <property type="evidence" value="ECO:0007669"/>
    <property type="project" value="UniProtKB-KW"/>
</dbReference>
<dbReference type="InterPro" id="IPR005225">
    <property type="entry name" value="Small_GTP-bd"/>
</dbReference>
<dbReference type="Gene3D" id="3.40.50.300">
    <property type="entry name" value="P-loop containing nucleotide triphosphate hydrolases"/>
    <property type="match status" value="1"/>
</dbReference>
<dbReference type="EMBL" id="GDID01002072">
    <property type="protein sequence ID" value="JAP94534.1"/>
    <property type="molecule type" value="Transcribed_RNA"/>
</dbReference>
<dbReference type="GO" id="GO:0003924">
    <property type="term" value="F:GTPase activity"/>
    <property type="evidence" value="ECO:0007669"/>
    <property type="project" value="InterPro"/>
</dbReference>
<reference evidence="3" key="1">
    <citation type="submission" date="2015-07" db="EMBL/GenBank/DDBJ databases">
        <title>Adaptation to a free-living lifestyle via gene acquisitions in the diplomonad Trepomonas sp. PC1.</title>
        <authorList>
            <person name="Xu F."/>
            <person name="Jerlstrom-Hultqvist J."/>
            <person name="Kolisko M."/>
            <person name="Simpson A.G.B."/>
            <person name="Roger A.J."/>
            <person name="Svard S.G."/>
            <person name="Andersson J.O."/>
        </authorList>
    </citation>
    <scope>NUCLEOTIDE SEQUENCE</scope>
    <source>
        <strain evidence="3">PC1</strain>
    </source>
</reference>
<dbReference type="NCBIfam" id="TIGR00231">
    <property type="entry name" value="small_GTP"/>
    <property type="match status" value="1"/>
</dbReference>
<evidence type="ECO:0000256" key="2">
    <source>
        <dbReference type="ARBA" id="ARBA00023134"/>
    </source>
</evidence>
<proteinExistence type="predicted"/>
<dbReference type="SMART" id="SM00174">
    <property type="entry name" value="RHO"/>
    <property type="match status" value="1"/>
</dbReference>
<dbReference type="Pfam" id="PF00071">
    <property type="entry name" value="Ras"/>
    <property type="match status" value="1"/>
</dbReference>